<sequence>MQSEIIPKTLKTEGLPSSKALVFIDLGNGFVKVLIRPHGSTKFERVSFPSYVAQTDESNSDCLRILQGQSLTTYKIGAGAANTPQSHTGQNETGKVSNAKLLLLHALRLAFGTGQNIHADVIFTSPSNKAYGSDISAQLTGVHPVTIPADVEVIGSEAKTFTAVVHRAVPMLEGHYAFSQLKLKAEIRPIWGMAPTIAKSSHRLKVL</sequence>
<dbReference type="EMBL" id="QBMP01000286">
    <property type="protein sequence ID" value="PZO47085.1"/>
    <property type="molecule type" value="Genomic_DNA"/>
</dbReference>
<dbReference type="Proteomes" id="UP000249794">
    <property type="component" value="Unassembled WGS sequence"/>
</dbReference>
<accession>A0A2W4YKV7</accession>
<reference evidence="3" key="1">
    <citation type="submission" date="2018-04" db="EMBL/GenBank/DDBJ databases">
        <authorList>
            <person name="Cornet L."/>
        </authorList>
    </citation>
    <scope>NUCLEOTIDE SEQUENCE [LARGE SCALE GENOMIC DNA]</scope>
</reference>
<evidence type="ECO:0000259" key="1">
    <source>
        <dbReference type="Pfam" id="PF17989"/>
    </source>
</evidence>
<gene>
    <name evidence="2" type="ORF">DCF15_19525</name>
</gene>
<feature type="domain" description="Actin-like protein N-terminal" evidence="1">
    <location>
        <begin position="24"/>
        <end position="148"/>
    </location>
</feature>
<evidence type="ECO:0000313" key="2">
    <source>
        <dbReference type="EMBL" id="PZO47085.1"/>
    </source>
</evidence>
<protein>
    <recommendedName>
        <fullName evidence="1">Actin-like protein N-terminal domain-containing protein</fullName>
    </recommendedName>
</protein>
<evidence type="ECO:0000313" key="3">
    <source>
        <dbReference type="Proteomes" id="UP000249794"/>
    </source>
</evidence>
<organism evidence="2 3">
    <name type="scientific">Phormidesmis priestleyi</name>
    <dbReference type="NCBI Taxonomy" id="268141"/>
    <lineage>
        <taxon>Bacteria</taxon>
        <taxon>Bacillati</taxon>
        <taxon>Cyanobacteriota</taxon>
        <taxon>Cyanophyceae</taxon>
        <taxon>Leptolyngbyales</taxon>
        <taxon>Leptolyngbyaceae</taxon>
        <taxon>Phormidesmis</taxon>
    </lineage>
</organism>
<comment type="caution">
    <text evidence="2">The sequence shown here is derived from an EMBL/GenBank/DDBJ whole genome shotgun (WGS) entry which is preliminary data.</text>
</comment>
<dbReference type="InterPro" id="IPR043129">
    <property type="entry name" value="ATPase_NBD"/>
</dbReference>
<dbReference type="InterPro" id="IPR040607">
    <property type="entry name" value="ALP_N"/>
</dbReference>
<dbReference type="Gene3D" id="3.30.420.40">
    <property type="match status" value="1"/>
</dbReference>
<reference evidence="2 3" key="2">
    <citation type="submission" date="2018-06" db="EMBL/GenBank/DDBJ databases">
        <title>Metagenomic assembly of (sub)arctic Cyanobacteria and their associated microbiome from non-axenic cultures.</title>
        <authorList>
            <person name="Baurain D."/>
        </authorList>
    </citation>
    <scope>NUCLEOTIDE SEQUENCE [LARGE SCALE GENOMIC DNA]</scope>
    <source>
        <strain evidence="2">ULC027bin1</strain>
    </source>
</reference>
<dbReference type="SUPFAM" id="SSF53067">
    <property type="entry name" value="Actin-like ATPase domain"/>
    <property type="match status" value="1"/>
</dbReference>
<proteinExistence type="predicted"/>
<dbReference type="AlphaFoldDB" id="A0A2W4YKV7"/>
<name>A0A2W4YKV7_9CYAN</name>
<dbReference type="Pfam" id="PF17989">
    <property type="entry name" value="ALP_N"/>
    <property type="match status" value="1"/>
</dbReference>